<evidence type="ECO:0000256" key="1">
    <source>
        <dbReference type="SAM" id="MobiDB-lite"/>
    </source>
</evidence>
<feature type="region of interest" description="Disordered" evidence="1">
    <location>
        <begin position="1"/>
        <end position="29"/>
    </location>
</feature>
<dbReference type="Proteomes" id="UP000198253">
    <property type="component" value="Chromosome I"/>
</dbReference>
<accession>A0A1C4Z8G4</accession>
<reference evidence="3" key="1">
    <citation type="submission" date="2016-06" db="EMBL/GenBank/DDBJ databases">
        <authorList>
            <person name="Varghese N."/>
            <person name="Submissions Spin"/>
        </authorList>
    </citation>
    <scope>NUCLEOTIDE SEQUENCE [LARGE SCALE GENOMIC DNA]</scope>
    <source>
        <strain evidence="3">DSM 43816</strain>
    </source>
</reference>
<proteinExistence type="predicted"/>
<dbReference type="AlphaFoldDB" id="A0A1C4Z8G4"/>
<sequence>MTVTVTATRSAEPPDPLLTGRPPASLGPFERPFALGAAVGAA</sequence>
<name>A0A1C4Z8G4_MICEC</name>
<dbReference type="EMBL" id="LT607413">
    <property type="protein sequence ID" value="SCF29283.1"/>
    <property type="molecule type" value="Genomic_DNA"/>
</dbReference>
<keyword evidence="3" id="KW-1185">Reference proteome</keyword>
<evidence type="ECO:0000313" key="3">
    <source>
        <dbReference type="Proteomes" id="UP000198253"/>
    </source>
</evidence>
<protein>
    <submittedName>
        <fullName evidence="2">Uncharacterized protein</fullName>
    </submittedName>
</protein>
<dbReference type="InParanoid" id="A0A1C4Z8G4"/>
<organism evidence="2 3">
    <name type="scientific">Micromonospora echinospora</name>
    <name type="common">Micromonospora purpurea</name>
    <dbReference type="NCBI Taxonomy" id="1877"/>
    <lineage>
        <taxon>Bacteria</taxon>
        <taxon>Bacillati</taxon>
        <taxon>Actinomycetota</taxon>
        <taxon>Actinomycetes</taxon>
        <taxon>Micromonosporales</taxon>
        <taxon>Micromonosporaceae</taxon>
        <taxon>Micromonospora</taxon>
    </lineage>
</organism>
<evidence type="ECO:0000313" key="2">
    <source>
        <dbReference type="EMBL" id="SCF29283.1"/>
    </source>
</evidence>
<gene>
    <name evidence="2" type="ORF">GA0070618_4912</name>
</gene>